<keyword evidence="4" id="KW-0411">Iron-sulfur</keyword>
<accession>A0A926HYY3</accession>
<dbReference type="GO" id="GO:0046872">
    <property type="term" value="F:metal ion binding"/>
    <property type="evidence" value="ECO:0007669"/>
    <property type="project" value="UniProtKB-KW"/>
</dbReference>
<name>A0A926HYY3_9FIRM</name>
<evidence type="ECO:0000256" key="2">
    <source>
        <dbReference type="ARBA" id="ARBA00022723"/>
    </source>
</evidence>
<dbReference type="Gene3D" id="3.30.420.40">
    <property type="match status" value="4"/>
</dbReference>
<evidence type="ECO:0000259" key="5">
    <source>
        <dbReference type="Pfam" id="PF01869"/>
    </source>
</evidence>
<organism evidence="7 8">
    <name type="scientific">Congzhengia minquanensis</name>
    <dbReference type="NCBI Taxonomy" id="2763657"/>
    <lineage>
        <taxon>Bacteria</taxon>
        <taxon>Bacillati</taxon>
        <taxon>Bacillota</taxon>
        <taxon>Clostridia</taxon>
        <taxon>Eubacteriales</taxon>
        <taxon>Oscillospiraceae</taxon>
        <taxon>Congzhengia</taxon>
    </lineage>
</organism>
<comment type="cofactor">
    <cofactor evidence="1">
        <name>[4Fe-4S] cluster</name>
        <dbReference type="ChEBI" id="CHEBI:49883"/>
    </cofactor>
</comment>
<dbReference type="SUPFAM" id="SSF53067">
    <property type="entry name" value="Actin-like ATPase domain"/>
    <property type="match status" value="2"/>
</dbReference>
<dbReference type="InterPro" id="IPR008275">
    <property type="entry name" value="CoA_E_activase_dom"/>
</dbReference>
<evidence type="ECO:0000313" key="7">
    <source>
        <dbReference type="EMBL" id="MBC8540276.1"/>
    </source>
</evidence>
<evidence type="ECO:0000313" key="8">
    <source>
        <dbReference type="Proteomes" id="UP000611762"/>
    </source>
</evidence>
<keyword evidence="8" id="KW-1185">Reference proteome</keyword>
<dbReference type="AlphaFoldDB" id="A0A926HYY3"/>
<comment type="caution">
    <text evidence="7">The sequence shown here is derived from an EMBL/GenBank/DDBJ whole genome shotgun (WGS) entry which is preliminary data.</text>
</comment>
<dbReference type="PANTHER" id="PTHR32329:SF4">
    <property type="entry name" value="ACTIVATOR OF 2-HYDROXYACYL-COA DEHYDRATASE"/>
    <property type="match status" value="1"/>
</dbReference>
<evidence type="ECO:0000256" key="4">
    <source>
        <dbReference type="ARBA" id="ARBA00023014"/>
    </source>
</evidence>
<keyword evidence="2" id="KW-0479">Metal-binding</keyword>
<sequence length="981" mass="107859">MRLSIGIDIGSTTVKIAVMEGSRILFTHYERHMSQVRTKTLEILEKVKALVGDEEFTVSISGSAGLGLANSANVSFVQEVFATEKAVRLLLGDVDIVVELGGEDAKILFLTGGVEERMNGTCAGGTGSFIDQMAVLLNLSPDEMDKQGLAAERLYPIASRCGVFAKSDIQPLLNQNADKRDISASIFHAVVEQTITGLARGRQLTGKIAFLGGPIHFFDCLKKQFKETLALSDENAVFPEYDLFFVAAGAAIYAKESGTALTYNSLAERLKNAAADTGHNTYMRPLFETEEEYQAFSARHQKAAVEFADLSEYKGDAYLGIDCGSTTVKLVLTDSDNRILYSYYSSNKGNPLEAVKKCLLEIYSLCEDRVTIRGSAATGYGESLMVNAFGVDFGLVETMAHFKATSFFRPDVDFIIDIGGQDIKCFKIKNGAIDNIMLNEACSSGCGSFIETFAKSMGYDAEEFAKLGIFAKHPVDLGSRCTVFMNSSVKQSQKDGASIHDISAGLSVSVVKNALYKVIRAKSADDLGNQIVVQGGTFYNDAVLRSFEREIGKEVTRPTIAGLMGAFGAALYAKEQGKAQSSISPKEELENFVNTTKEAVCGGCTNKCRLTVNTFSGGRKFISGNRCETPLKTAAQKDLPNAYQYKRSLFDEEKAKIKPGTRGKIGMPYALNIMELYPFWTAFFAELGIEVVFSEPTTRKTYELGRDTIPSDTVCYPAKLVHGAISELIHRGIDTIFYPCMSYNLDEEKGDNHFNCPVVAYYPELIAANMPAVKSVRFLYPYLGIDHPDTFPKQMMKCLAEVYPDIKRAEVKRAAKKAYAAIGAYREKVREFGRRGIAYAEEHDLPIIVLAGRPYHIDPEINHGIDRLVSSLGVVVLSDDSVCDFVSPPKVSVLNQWTYHSRLYSAAKFCAQSERANFVQLVSFGCGIDAVTTDECRSILEREDKLYTQIKIDEINNSGAVKIRLRSLLCAIEQKTEVKPK</sequence>
<keyword evidence="3" id="KW-0408">Iron</keyword>
<dbReference type="Proteomes" id="UP000611762">
    <property type="component" value="Unassembled WGS sequence"/>
</dbReference>
<dbReference type="Pfam" id="PF09989">
    <property type="entry name" value="DUF2229"/>
    <property type="match status" value="1"/>
</dbReference>
<evidence type="ECO:0000256" key="1">
    <source>
        <dbReference type="ARBA" id="ARBA00001966"/>
    </source>
</evidence>
<reference evidence="7" key="1">
    <citation type="submission" date="2020-08" db="EMBL/GenBank/DDBJ databases">
        <title>Genome public.</title>
        <authorList>
            <person name="Liu C."/>
            <person name="Sun Q."/>
        </authorList>
    </citation>
    <scope>NUCLEOTIDE SEQUENCE</scope>
    <source>
        <strain evidence="7">H8</strain>
    </source>
</reference>
<feature type="domain" description="ATPase BadF/BadG/BcrA/BcrD type" evidence="5">
    <location>
        <begin position="319"/>
        <end position="573"/>
    </location>
</feature>
<dbReference type="CDD" id="cd24034">
    <property type="entry name" value="ASKHA_NBD_O66634-like_rpt1"/>
    <property type="match status" value="1"/>
</dbReference>
<dbReference type="Pfam" id="PF01869">
    <property type="entry name" value="BcrAD_BadFG"/>
    <property type="match status" value="2"/>
</dbReference>
<evidence type="ECO:0000259" key="6">
    <source>
        <dbReference type="Pfam" id="PF09989"/>
    </source>
</evidence>
<dbReference type="NCBIfam" id="TIGR00241">
    <property type="entry name" value="CoA_E_activ"/>
    <property type="match status" value="1"/>
</dbReference>
<dbReference type="InterPro" id="IPR043129">
    <property type="entry name" value="ATPase_NBD"/>
</dbReference>
<dbReference type="InterPro" id="IPR051805">
    <property type="entry name" value="Dehydratase_Activator_Redct"/>
</dbReference>
<feature type="domain" description="ATPase BadF/BadG/BcrA/BcrD type" evidence="5">
    <location>
        <begin position="5"/>
        <end position="226"/>
    </location>
</feature>
<dbReference type="RefSeq" id="WP_283245368.1">
    <property type="nucleotide sequence ID" value="NZ_JACRSU010000001.1"/>
</dbReference>
<feature type="domain" description="DUF2229" evidence="6">
    <location>
        <begin position="664"/>
        <end position="882"/>
    </location>
</feature>
<dbReference type="InterPro" id="IPR018709">
    <property type="entry name" value="CoA_activase_DUF2229"/>
</dbReference>
<protein>
    <submittedName>
        <fullName evidence="7">2-hydroxyacyl-CoA dehydratase</fullName>
    </submittedName>
</protein>
<proteinExistence type="predicted"/>
<dbReference type="GO" id="GO:0051536">
    <property type="term" value="F:iron-sulfur cluster binding"/>
    <property type="evidence" value="ECO:0007669"/>
    <property type="project" value="UniProtKB-KW"/>
</dbReference>
<gene>
    <name evidence="7" type="ORF">H8698_04730</name>
</gene>
<dbReference type="InterPro" id="IPR002731">
    <property type="entry name" value="ATPase_BadF"/>
</dbReference>
<dbReference type="EMBL" id="JACRSU010000001">
    <property type="protein sequence ID" value="MBC8540276.1"/>
    <property type="molecule type" value="Genomic_DNA"/>
</dbReference>
<dbReference type="PANTHER" id="PTHR32329">
    <property type="entry name" value="BIFUNCTIONAL PROTEIN [INCLUDES 2-HYDROXYACYL-COA DEHYDRATASE (N-TER) AND ITS ACTIVATOR DOMAIN (C_TERM)-RELATED"/>
    <property type="match status" value="1"/>
</dbReference>
<dbReference type="CDD" id="cd24035">
    <property type="entry name" value="ASKHA_NBD_O66634-like_rpt2"/>
    <property type="match status" value="1"/>
</dbReference>
<evidence type="ECO:0000256" key="3">
    <source>
        <dbReference type="ARBA" id="ARBA00023004"/>
    </source>
</evidence>